<feature type="signal peptide" evidence="1">
    <location>
        <begin position="1"/>
        <end position="20"/>
    </location>
</feature>
<dbReference type="NCBIfam" id="TIGR03519">
    <property type="entry name" value="T9SS_PorP_fam"/>
    <property type="match status" value="1"/>
</dbReference>
<sequence length="311" mass="35383">MKKYIFLFCAVCLCSFNSQGQQDIQYTQFMFNKLNFNPAYAGSKSSFYLSAIYRKQWIGMSRAPQTITLNGHGAVLKNRLGLGLSLTYDEIGFSNRVSIETNYAYIIRFKNKSFFSLGLRGSMYYSQIRWDQADLIDNFDTAIPQSMTSTILPNFGAGAYYEAKNWYVGISVPHIFVNEGDFDIAASNGTVEPDFTQHYYLMGGLTFDLSEKVQIQQNLLLKYVVNAPVSVDVNLSFVFLRRVLFGITYRVESSISAIVQVQATPQFGIAVAYDYSTNALREYNSGSVEAMLSYWFVKNEDMGELHNERFF</sequence>
<name>A0A6S6RTS3_9BACT</name>
<protein>
    <submittedName>
        <fullName evidence="2">Type IX secretion system membrane protein PorP/SprF</fullName>
    </submittedName>
</protein>
<dbReference type="EMBL" id="CACVAQ010000047">
    <property type="protein sequence ID" value="CAA6799937.1"/>
    <property type="molecule type" value="Genomic_DNA"/>
</dbReference>
<proteinExistence type="predicted"/>
<dbReference type="AlphaFoldDB" id="A0A6S6RTS3"/>
<accession>A0A6S6RTS3</accession>
<keyword evidence="1" id="KW-0732">Signal</keyword>
<feature type="chain" id="PRO_5027863992" evidence="1">
    <location>
        <begin position="21"/>
        <end position="311"/>
    </location>
</feature>
<reference evidence="2" key="1">
    <citation type="submission" date="2020-01" db="EMBL/GenBank/DDBJ databases">
        <authorList>
            <person name="Meier V. D."/>
            <person name="Meier V D."/>
        </authorList>
    </citation>
    <scope>NUCLEOTIDE SEQUENCE</scope>
    <source>
        <strain evidence="2">HLG_WM_MAG_10</strain>
    </source>
</reference>
<organism evidence="2">
    <name type="scientific">uncultured Aureispira sp</name>
    <dbReference type="NCBI Taxonomy" id="1331704"/>
    <lineage>
        <taxon>Bacteria</taxon>
        <taxon>Pseudomonadati</taxon>
        <taxon>Bacteroidota</taxon>
        <taxon>Saprospiria</taxon>
        <taxon>Saprospirales</taxon>
        <taxon>Saprospiraceae</taxon>
        <taxon>Aureispira</taxon>
        <taxon>environmental samples</taxon>
    </lineage>
</organism>
<gene>
    <name evidence="2" type="ORF">HELGO_WM10892</name>
</gene>
<evidence type="ECO:0000313" key="2">
    <source>
        <dbReference type="EMBL" id="CAA6799937.1"/>
    </source>
</evidence>
<dbReference type="InterPro" id="IPR019861">
    <property type="entry name" value="PorP/SprF_Bacteroidetes"/>
</dbReference>
<evidence type="ECO:0000256" key="1">
    <source>
        <dbReference type="SAM" id="SignalP"/>
    </source>
</evidence>
<dbReference type="Pfam" id="PF11751">
    <property type="entry name" value="PorP_SprF"/>
    <property type="match status" value="1"/>
</dbReference>